<dbReference type="SUPFAM" id="SSF56784">
    <property type="entry name" value="HAD-like"/>
    <property type="match status" value="1"/>
</dbReference>
<dbReference type="RefSeq" id="WP_090828493.1">
    <property type="nucleotide sequence ID" value="NZ_FOBH01000005.1"/>
</dbReference>
<dbReference type="PANTHER" id="PTHR46470:SF2">
    <property type="entry name" value="GLYCERALDEHYDE 3-PHOSPHATE PHOSPHATASE"/>
    <property type="match status" value="1"/>
</dbReference>
<proteinExistence type="predicted"/>
<keyword evidence="3 5" id="KW-0378">Hydrolase</keyword>
<dbReference type="InterPro" id="IPR006439">
    <property type="entry name" value="HAD-SF_hydro_IA"/>
</dbReference>
<evidence type="ECO:0000313" key="5">
    <source>
        <dbReference type="EMBL" id="SEL08920.1"/>
    </source>
</evidence>
<evidence type="ECO:0000256" key="2">
    <source>
        <dbReference type="ARBA" id="ARBA00022723"/>
    </source>
</evidence>
<dbReference type="SFLD" id="SFLDG01129">
    <property type="entry name" value="C1.5:_HAD__Beta-PGM__Phosphata"/>
    <property type="match status" value="1"/>
</dbReference>
<dbReference type="InterPro" id="IPR051400">
    <property type="entry name" value="HAD-like_hydrolase"/>
</dbReference>
<keyword evidence="4" id="KW-0460">Magnesium</keyword>
<dbReference type="NCBIfam" id="TIGR01549">
    <property type="entry name" value="HAD-SF-IA-v1"/>
    <property type="match status" value="1"/>
</dbReference>
<name>A0A1H7MC59_9PROT</name>
<dbReference type="GO" id="GO:0046872">
    <property type="term" value="F:metal ion binding"/>
    <property type="evidence" value="ECO:0007669"/>
    <property type="project" value="UniProtKB-KW"/>
</dbReference>
<dbReference type="InterPro" id="IPR023214">
    <property type="entry name" value="HAD_sf"/>
</dbReference>
<reference evidence="5 6" key="1">
    <citation type="submission" date="2016-10" db="EMBL/GenBank/DDBJ databases">
        <authorList>
            <person name="de Groot N.N."/>
        </authorList>
    </citation>
    <scope>NUCLEOTIDE SEQUENCE [LARGE SCALE GENOMIC DNA]</scope>
    <source>
        <strain evidence="5 6">Nv1</strain>
    </source>
</reference>
<gene>
    <name evidence="5" type="ORF">SAMN05216387_10523</name>
</gene>
<dbReference type="OrthoDB" id="367448at2"/>
<dbReference type="GO" id="GO:0044281">
    <property type="term" value="P:small molecule metabolic process"/>
    <property type="evidence" value="ECO:0007669"/>
    <property type="project" value="UniProtKB-ARBA"/>
</dbReference>
<dbReference type="AlphaFoldDB" id="A0A1H7MC59"/>
<evidence type="ECO:0000256" key="1">
    <source>
        <dbReference type="ARBA" id="ARBA00001946"/>
    </source>
</evidence>
<dbReference type="STRING" id="1233.SAMN05216387_10523"/>
<dbReference type="Proteomes" id="UP000198620">
    <property type="component" value="Unassembled WGS sequence"/>
</dbReference>
<dbReference type="PANTHER" id="PTHR46470">
    <property type="entry name" value="N-ACYLNEURAMINATE-9-PHOSPHATASE"/>
    <property type="match status" value="1"/>
</dbReference>
<dbReference type="PRINTS" id="PR00413">
    <property type="entry name" value="HADHALOGNASE"/>
</dbReference>
<sequence length="240" mass="28195">MMIKGILFDLYGTLIDIETNEAMDEIYRAIAHYLTYHYVNLHRWEVRERYYEIMKQQKDARGEEYPEIDVEAIWNEFLMQEGIKSDPIRGQLSKVIAHIYRGVSRNRLQLYPNVKRVLNELQIRYRLALISDAQSCYAMPEIRAVGLDNYFDPIIISSHFGFRKPDSRLFKKALERMELEPHEVIGIGNDMFRDIYAAKRLGIRSLFIDSNQGTKTYKDVVPDYRVTQFDDVLKGIAALS</sequence>
<dbReference type="GO" id="GO:0016791">
    <property type="term" value="F:phosphatase activity"/>
    <property type="evidence" value="ECO:0007669"/>
    <property type="project" value="TreeGrafter"/>
</dbReference>
<comment type="cofactor">
    <cofactor evidence="1">
        <name>Mg(2+)</name>
        <dbReference type="ChEBI" id="CHEBI:18420"/>
    </cofactor>
</comment>
<accession>A0A1H7MC59</accession>
<keyword evidence="2" id="KW-0479">Metal-binding</keyword>
<evidence type="ECO:0000313" key="6">
    <source>
        <dbReference type="Proteomes" id="UP000198620"/>
    </source>
</evidence>
<dbReference type="Gene3D" id="3.40.50.1000">
    <property type="entry name" value="HAD superfamily/HAD-like"/>
    <property type="match status" value="1"/>
</dbReference>
<dbReference type="InterPro" id="IPR036412">
    <property type="entry name" value="HAD-like_sf"/>
</dbReference>
<dbReference type="Gene3D" id="1.20.120.710">
    <property type="entry name" value="Haloacid dehalogenase hydrolase-like domain"/>
    <property type="match status" value="1"/>
</dbReference>
<evidence type="ECO:0000256" key="4">
    <source>
        <dbReference type="ARBA" id="ARBA00022842"/>
    </source>
</evidence>
<protein>
    <submittedName>
        <fullName evidence="5">Putative hydrolase of the HAD superfamily</fullName>
    </submittedName>
</protein>
<keyword evidence="6" id="KW-1185">Reference proteome</keyword>
<dbReference type="Pfam" id="PF00702">
    <property type="entry name" value="Hydrolase"/>
    <property type="match status" value="1"/>
</dbReference>
<evidence type="ECO:0000256" key="3">
    <source>
        <dbReference type="ARBA" id="ARBA00022801"/>
    </source>
</evidence>
<dbReference type="EMBL" id="FOBH01000005">
    <property type="protein sequence ID" value="SEL08920.1"/>
    <property type="molecule type" value="Genomic_DNA"/>
</dbReference>
<organism evidence="5 6">
    <name type="scientific">Nitrosovibrio tenuis</name>
    <dbReference type="NCBI Taxonomy" id="1233"/>
    <lineage>
        <taxon>Bacteria</taxon>
        <taxon>Pseudomonadati</taxon>
        <taxon>Pseudomonadota</taxon>
        <taxon>Betaproteobacteria</taxon>
        <taxon>Nitrosomonadales</taxon>
        <taxon>Nitrosomonadaceae</taxon>
        <taxon>Nitrosovibrio</taxon>
    </lineage>
</organism>
<dbReference type="NCBIfam" id="TIGR01509">
    <property type="entry name" value="HAD-SF-IA-v3"/>
    <property type="match status" value="1"/>
</dbReference>
<dbReference type="SFLD" id="SFLDS00003">
    <property type="entry name" value="Haloacid_Dehalogenase"/>
    <property type="match status" value="1"/>
</dbReference>